<accession>A0A0J8U335</accession>
<dbReference type="EMBL" id="LFOD01000025">
    <property type="protein sequence ID" value="KMV15958.1"/>
    <property type="molecule type" value="Genomic_DNA"/>
</dbReference>
<evidence type="ECO:0000313" key="3">
    <source>
        <dbReference type="EMBL" id="KMV15958.1"/>
    </source>
</evidence>
<evidence type="ECO:0000313" key="4">
    <source>
        <dbReference type="Proteomes" id="UP000037594"/>
    </source>
</evidence>
<name>A0A0J8U335_9MYCO</name>
<feature type="region of interest" description="Disordered" evidence="1">
    <location>
        <begin position="178"/>
        <end position="203"/>
    </location>
</feature>
<sequence>MKNWKKYGAAGMVAVSALALAACESTAASNSEQYKKVEENAGKRQPYQPHNDVEFNNYNEAQKLYDNPNTIQWCTATWSNGSAPLFTVPIRGKLTSSSVSYYPNQEVRNDGSAAYNPELRSVDGMYHGNPPAYRYGFTPAGVYVDFSGMEVMCSTQPMKFQRQDTKITYEPDPQLADAQRRAEEALKAGKPDEAQRILQEAVK</sequence>
<reference evidence="3 4" key="1">
    <citation type="submission" date="2015-06" db="EMBL/GenBank/DDBJ databases">
        <title>Genome sequence of Mycobacterium conceptionense strain MLE.</title>
        <authorList>
            <person name="Greninger A.L."/>
            <person name="Cunningham G."/>
            <person name="Chiu C.Y."/>
            <person name="Miller S."/>
        </authorList>
    </citation>
    <scope>NUCLEOTIDE SEQUENCE [LARGE SCALE GENOMIC DNA]</scope>
    <source>
        <strain evidence="3 4">MLE</strain>
    </source>
</reference>
<dbReference type="RefSeq" id="WP_048896219.1">
    <property type="nucleotide sequence ID" value="NZ_LFOD01000025.1"/>
</dbReference>
<dbReference type="PATRIC" id="fig|451644.5.peg.4746"/>
<evidence type="ECO:0008006" key="5">
    <source>
        <dbReference type="Google" id="ProtNLM"/>
    </source>
</evidence>
<dbReference type="AlphaFoldDB" id="A0A0J8U335"/>
<feature type="compositionally biased region" description="Basic and acidic residues" evidence="1">
    <location>
        <begin position="33"/>
        <end position="42"/>
    </location>
</feature>
<evidence type="ECO:0000256" key="2">
    <source>
        <dbReference type="SAM" id="SignalP"/>
    </source>
</evidence>
<feature type="region of interest" description="Disordered" evidence="1">
    <location>
        <begin position="31"/>
        <end position="51"/>
    </location>
</feature>
<keyword evidence="2" id="KW-0732">Signal</keyword>
<gene>
    <name evidence="3" type="ORF">ACT17_22990</name>
</gene>
<dbReference type="OrthoDB" id="5195027at2"/>
<dbReference type="Proteomes" id="UP000037594">
    <property type="component" value="Unassembled WGS sequence"/>
</dbReference>
<comment type="caution">
    <text evidence="3">The sequence shown here is derived from an EMBL/GenBank/DDBJ whole genome shotgun (WGS) entry which is preliminary data.</text>
</comment>
<organism evidence="3 4">
    <name type="scientific">Mycolicibacterium conceptionense</name>
    <dbReference type="NCBI Taxonomy" id="451644"/>
    <lineage>
        <taxon>Bacteria</taxon>
        <taxon>Bacillati</taxon>
        <taxon>Actinomycetota</taxon>
        <taxon>Actinomycetes</taxon>
        <taxon>Mycobacteriales</taxon>
        <taxon>Mycobacteriaceae</taxon>
        <taxon>Mycolicibacterium</taxon>
    </lineage>
</organism>
<feature type="chain" id="PRO_5039493118" description="Lipoprotein" evidence="2">
    <location>
        <begin position="22"/>
        <end position="203"/>
    </location>
</feature>
<evidence type="ECO:0000256" key="1">
    <source>
        <dbReference type="SAM" id="MobiDB-lite"/>
    </source>
</evidence>
<protein>
    <recommendedName>
        <fullName evidence="5">Lipoprotein</fullName>
    </recommendedName>
</protein>
<proteinExistence type="predicted"/>
<feature type="signal peptide" evidence="2">
    <location>
        <begin position="1"/>
        <end position="21"/>
    </location>
</feature>
<dbReference type="PROSITE" id="PS51257">
    <property type="entry name" value="PROKAR_LIPOPROTEIN"/>
    <property type="match status" value="1"/>
</dbReference>
<feature type="compositionally biased region" description="Basic and acidic residues" evidence="1">
    <location>
        <begin position="178"/>
        <end position="195"/>
    </location>
</feature>